<feature type="transmembrane region" description="Helical" evidence="1">
    <location>
        <begin position="282"/>
        <end position="302"/>
    </location>
</feature>
<keyword evidence="1" id="KW-0472">Membrane</keyword>
<name>A0A1H4TBF2_9MICO</name>
<evidence type="ECO:0000313" key="2">
    <source>
        <dbReference type="EMBL" id="SEC53762.1"/>
    </source>
</evidence>
<gene>
    <name evidence="2" type="ORF">SAMN04489806_3159</name>
</gene>
<evidence type="ECO:0000256" key="1">
    <source>
        <dbReference type="SAM" id="Phobius"/>
    </source>
</evidence>
<sequence>MNDGFAAGSAAFVSAFVAPASGALSTASAGEDSGAAVIVSAVGCDGVADSELSRSGSAVSSSRLGAPLSDGGRETSVGPVTSAAAVCALRAAEATAGVGVKVTGTLGASSRSTGRVGSSAGSAGGVVSLAAGTAAGRGFVLGTFSLGVLFVAVDLAVGRFDVVDLAVVFLTVVVRVVPLAFFTVALDAGELARGFAVADSSRAPASSRVAGSDTVADGAVSAAACFGTAVSASLRSAAAVVSVSVVFFFVEPDEAVFFAGVFFVVGAFAAAAEVVFDAGFPFVAAAAGFFPAVVFVAEVFFAGADVDSTAVGAGASGDGFAGAAGRAGGFAAGAFFAGAFAWAGFFAVAGFFGAAFFFAAACSWSIAAVCSTALSGAAEGDVASSPEGVLSEEGEGAEVTTEIYQLVLASASSSRNCEPAE</sequence>
<reference evidence="2 3" key="1">
    <citation type="submission" date="2016-10" db="EMBL/GenBank/DDBJ databases">
        <authorList>
            <person name="de Groot N.N."/>
        </authorList>
    </citation>
    <scope>NUCLEOTIDE SEQUENCE [LARGE SCALE GENOMIC DNA]</scope>
    <source>
        <strain evidence="2 3">DSM 21799</strain>
    </source>
</reference>
<protein>
    <submittedName>
        <fullName evidence="2">Uncharacterized protein</fullName>
    </submittedName>
</protein>
<keyword evidence="1" id="KW-0812">Transmembrane</keyword>
<dbReference type="STRING" id="640635.SAMN04489806_3159"/>
<dbReference type="AlphaFoldDB" id="A0A1H4TBF2"/>
<keyword evidence="1" id="KW-1133">Transmembrane helix</keyword>
<accession>A0A1H4TBF2</accession>
<dbReference type="Proteomes" id="UP000199183">
    <property type="component" value="Unassembled WGS sequence"/>
</dbReference>
<feature type="transmembrane region" description="Helical" evidence="1">
    <location>
        <begin position="257"/>
        <end position="276"/>
    </location>
</feature>
<organism evidence="2 3">
    <name type="scientific">Paramicrobacterium humi</name>
    <dbReference type="NCBI Taxonomy" id="640635"/>
    <lineage>
        <taxon>Bacteria</taxon>
        <taxon>Bacillati</taxon>
        <taxon>Actinomycetota</taxon>
        <taxon>Actinomycetes</taxon>
        <taxon>Micrococcales</taxon>
        <taxon>Microbacteriaceae</taxon>
        <taxon>Paramicrobacterium</taxon>
    </lineage>
</organism>
<evidence type="ECO:0000313" key="3">
    <source>
        <dbReference type="Proteomes" id="UP000199183"/>
    </source>
</evidence>
<dbReference type="EMBL" id="FNRY01000002">
    <property type="protein sequence ID" value="SEC53762.1"/>
    <property type="molecule type" value="Genomic_DNA"/>
</dbReference>
<proteinExistence type="predicted"/>
<feature type="transmembrane region" description="Helical" evidence="1">
    <location>
        <begin position="165"/>
        <end position="186"/>
    </location>
</feature>
<keyword evidence="3" id="KW-1185">Reference proteome</keyword>
<feature type="transmembrane region" description="Helical" evidence="1">
    <location>
        <begin position="138"/>
        <end position="158"/>
    </location>
</feature>